<keyword evidence="12" id="KW-0560">Oxidoreductase</keyword>
<evidence type="ECO:0000256" key="11">
    <source>
        <dbReference type="ARBA" id="ARBA00049359"/>
    </source>
</evidence>
<dbReference type="PRINTS" id="PR00682">
    <property type="entry name" value="IPNSYNTHASE"/>
</dbReference>
<evidence type="ECO:0000256" key="3">
    <source>
        <dbReference type="ARBA" id="ARBA00011245"/>
    </source>
</evidence>
<evidence type="ECO:0000256" key="7">
    <source>
        <dbReference type="ARBA" id="ARBA00022666"/>
    </source>
</evidence>
<dbReference type="InterPro" id="IPR026992">
    <property type="entry name" value="DIOX_N"/>
</dbReference>
<comment type="subunit">
    <text evidence="3">Monomer.</text>
</comment>
<evidence type="ECO:0000256" key="5">
    <source>
        <dbReference type="ARBA" id="ARBA00012531"/>
    </source>
</evidence>
<comment type="caution">
    <text evidence="14">The sequence shown here is derived from an EMBL/GenBank/DDBJ whole genome shotgun (WGS) entry which is preliminary data.</text>
</comment>
<dbReference type="PROSITE" id="PS51471">
    <property type="entry name" value="FE2OG_OXY"/>
    <property type="match status" value="1"/>
</dbReference>
<dbReference type="EC" id="1.13.12.19" evidence="5"/>
<dbReference type="SUPFAM" id="SSF51197">
    <property type="entry name" value="Clavaminate synthase-like"/>
    <property type="match status" value="1"/>
</dbReference>
<gene>
    <name evidence="14" type="ORF">EF096_06820</name>
</gene>
<dbReference type="EMBL" id="RKKU01000005">
    <property type="protein sequence ID" value="ROZ86440.1"/>
    <property type="molecule type" value="Genomic_DNA"/>
</dbReference>
<evidence type="ECO:0000256" key="9">
    <source>
        <dbReference type="ARBA" id="ARBA00031282"/>
    </source>
</evidence>
<keyword evidence="7" id="KW-0266">Ethylene biosynthesis</keyword>
<evidence type="ECO:0000256" key="1">
    <source>
        <dbReference type="ARBA" id="ARBA00001954"/>
    </source>
</evidence>
<dbReference type="RefSeq" id="WP_123888875.1">
    <property type="nucleotide sequence ID" value="NZ_RKKU01000005.1"/>
</dbReference>
<comment type="catalytic activity">
    <reaction evidence="10">
        <text>2-oxoglutarate + O2 + 2 H(+) = ethene + 3 CO2 + H2O</text>
        <dbReference type="Rhea" id="RHEA:31523"/>
        <dbReference type="ChEBI" id="CHEBI:15377"/>
        <dbReference type="ChEBI" id="CHEBI:15378"/>
        <dbReference type="ChEBI" id="CHEBI:15379"/>
        <dbReference type="ChEBI" id="CHEBI:16526"/>
        <dbReference type="ChEBI" id="CHEBI:16810"/>
        <dbReference type="ChEBI" id="CHEBI:18153"/>
        <dbReference type="EC" id="1.13.12.19"/>
    </reaction>
</comment>
<dbReference type="EC" id="1.14.20.7" evidence="4"/>
<organism evidence="14 15">
    <name type="scientific">Pseudomonas neustonica</name>
    <dbReference type="NCBI Taxonomy" id="2487346"/>
    <lineage>
        <taxon>Bacteria</taxon>
        <taxon>Pseudomonadati</taxon>
        <taxon>Pseudomonadota</taxon>
        <taxon>Gammaproteobacteria</taxon>
        <taxon>Pseudomonadales</taxon>
        <taxon>Pseudomonadaceae</taxon>
        <taxon>Pseudomonas</taxon>
    </lineage>
</organism>
<evidence type="ECO:0000256" key="4">
    <source>
        <dbReference type="ARBA" id="ARBA00012293"/>
    </source>
</evidence>
<evidence type="ECO:0000313" key="14">
    <source>
        <dbReference type="EMBL" id="ROZ86440.1"/>
    </source>
</evidence>
<proteinExistence type="inferred from homology"/>
<reference evidence="14 15" key="1">
    <citation type="submission" date="2018-11" db="EMBL/GenBank/DDBJ databases">
        <authorList>
            <person name="Jang G.I."/>
            <person name="Hwang C.Y."/>
        </authorList>
    </citation>
    <scope>NUCLEOTIDE SEQUENCE [LARGE SCALE GENOMIC DNA]</scope>
    <source>
        <strain evidence="14 15">SSM26</strain>
    </source>
</reference>
<comment type="cofactor">
    <cofactor evidence="1">
        <name>Fe(2+)</name>
        <dbReference type="ChEBI" id="CHEBI:29033"/>
    </cofactor>
</comment>
<keyword evidence="12" id="KW-0408">Iron</keyword>
<dbReference type="Pfam" id="PF03171">
    <property type="entry name" value="2OG-FeII_Oxy"/>
    <property type="match status" value="1"/>
</dbReference>
<keyword evidence="12" id="KW-0479">Metal-binding</keyword>
<evidence type="ECO:0000256" key="8">
    <source>
        <dbReference type="ARBA" id="ARBA00031011"/>
    </source>
</evidence>
<feature type="domain" description="Fe2OG dioxygenase" evidence="13">
    <location>
        <begin position="180"/>
        <end position="284"/>
    </location>
</feature>
<comment type="pathway">
    <text evidence="2">Alkene biosynthesis; ethylene biosynthesis via 2-oxoglutarate.</text>
</comment>
<evidence type="ECO:0000256" key="12">
    <source>
        <dbReference type="RuleBase" id="RU003682"/>
    </source>
</evidence>
<dbReference type="InterPro" id="IPR044861">
    <property type="entry name" value="IPNS-like_FE2OG_OXY"/>
</dbReference>
<evidence type="ECO:0000256" key="10">
    <source>
        <dbReference type="ARBA" id="ARBA00047725"/>
    </source>
</evidence>
<keyword evidence="15" id="KW-1185">Reference proteome</keyword>
<evidence type="ECO:0000313" key="15">
    <source>
        <dbReference type="Proteomes" id="UP000275199"/>
    </source>
</evidence>
<dbReference type="InterPro" id="IPR027443">
    <property type="entry name" value="IPNS-like_sf"/>
</dbReference>
<dbReference type="Pfam" id="PF14226">
    <property type="entry name" value="DIOX_N"/>
    <property type="match status" value="1"/>
</dbReference>
<name>A0ABX9XJY1_9PSED</name>
<accession>A0ABX9XJY1</accession>
<dbReference type="Gene3D" id="2.60.120.330">
    <property type="entry name" value="B-lactam Antibiotic, Isopenicillin N Synthase, Chain"/>
    <property type="match status" value="1"/>
</dbReference>
<sequence>MAAQHPSSADTLPVIDLSPMLGGVAQDKVAVGLALREACEHTGFFYVSGHGIDPALIQRVFAQSQQFFAQPMDAKLETDKAQSKANRGYEKLGGQTLEPGMPPDLKEGFYIGEELAADHPNVRAGRFNQGPNQWPAQLPDFKLAMQDYYTAMLALSERIMAGLALSLELPEDFFADFCTDPMCTLRLLHYPPQPEQPLPGEKGCGAHTDFGGITILLLDDKPGLQVWNARDESWIDAPPIPGAFVVNLGDMIARWTNDLYRSTLHRVINTSGAERYSVPFFYSGASAHEVRCLPGCLVAGEVPKYPATTVEQHLQDMYRRTYA</sequence>
<evidence type="ECO:0000259" key="13">
    <source>
        <dbReference type="PROSITE" id="PS51471"/>
    </source>
</evidence>
<comment type="similarity">
    <text evidence="12">Belongs to the iron/ascorbate-dependent oxidoreductase family.</text>
</comment>
<evidence type="ECO:0000256" key="2">
    <source>
        <dbReference type="ARBA" id="ARBA00004767"/>
    </source>
</evidence>
<dbReference type="InterPro" id="IPR050231">
    <property type="entry name" value="Iron_ascorbate_oxido_reductase"/>
</dbReference>
<comment type="catalytic activity">
    <reaction evidence="11">
        <text>L-arginine + 2-oxoglutarate + O2 = guanidine + L-glutamate 5-semialdehyde + succinate + CO2</text>
        <dbReference type="Rhea" id="RHEA:31535"/>
        <dbReference type="ChEBI" id="CHEBI:15379"/>
        <dbReference type="ChEBI" id="CHEBI:16526"/>
        <dbReference type="ChEBI" id="CHEBI:16810"/>
        <dbReference type="ChEBI" id="CHEBI:30031"/>
        <dbReference type="ChEBI" id="CHEBI:30087"/>
        <dbReference type="ChEBI" id="CHEBI:32682"/>
        <dbReference type="ChEBI" id="CHEBI:58066"/>
        <dbReference type="EC" id="1.14.20.7"/>
    </reaction>
</comment>
<protein>
    <recommendedName>
        <fullName evidence="6">2-oxoglutarate-dependent ethylene/succinate-forming enzyme</fullName>
        <ecNumber evidence="5">1.13.12.19</ecNumber>
        <ecNumber evidence="4">1.14.20.7</ecNumber>
    </recommendedName>
    <alternativeName>
        <fullName evidence="8">2-oxoglutarate dioxygenase (ethylene-forming)</fullName>
    </alternativeName>
    <alternativeName>
        <fullName evidence="9">2-oxoglutarate/L-arginine monooxygenase/decarboxylase (succinate-forming)</fullName>
    </alternativeName>
</protein>
<evidence type="ECO:0000256" key="6">
    <source>
        <dbReference type="ARBA" id="ARBA00019045"/>
    </source>
</evidence>
<dbReference type="Proteomes" id="UP000275199">
    <property type="component" value="Unassembled WGS sequence"/>
</dbReference>
<dbReference type="InterPro" id="IPR005123">
    <property type="entry name" value="Oxoglu/Fe-dep_dioxygenase_dom"/>
</dbReference>
<dbReference type="PANTHER" id="PTHR47990">
    <property type="entry name" value="2-OXOGLUTARATE (2OG) AND FE(II)-DEPENDENT OXYGENASE SUPERFAMILY PROTEIN-RELATED"/>
    <property type="match status" value="1"/>
</dbReference>